<feature type="region of interest" description="Disordered" evidence="1">
    <location>
        <begin position="1"/>
        <end position="24"/>
    </location>
</feature>
<accession>A0A1I8BUI3</accession>
<organism evidence="2 3">
    <name type="scientific">Meloidogyne hapla</name>
    <name type="common">Root-knot nematode worm</name>
    <dbReference type="NCBI Taxonomy" id="6305"/>
    <lineage>
        <taxon>Eukaryota</taxon>
        <taxon>Metazoa</taxon>
        <taxon>Ecdysozoa</taxon>
        <taxon>Nematoda</taxon>
        <taxon>Chromadorea</taxon>
        <taxon>Rhabditida</taxon>
        <taxon>Tylenchina</taxon>
        <taxon>Tylenchomorpha</taxon>
        <taxon>Tylenchoidea</taxon>
        <taxon>Meloidogynidae</taxon>
        <taxon>Meloidogyninae</taxon>
        <taxon>Meloidogyne</taxon>
    </lineage>
</organism>
<sequence>MDTSTDKTAIAVKVDSSESSERGTFSGERLFRLDGRSVGIDTCRELSDEVCNNNEGLECQATQGESEEKQEVVYGSEHSYVDMNALMAAECLEYSKVIYSVAEDLDTAVNYESDYGENTAKSYSAGEEEEPRSFYVGDNKPSHKPKLFKAARRASFYADKQMQHMHAYYTDYSNSAVTRLIGNGLMADD</sequence>
<dbReference type="AlphaFoldDB" id="A0A1I8BUI3"/>
<feature type="region of interest" description="Disordered" evidence="1">
    <location>
        <begin position="119"/>
        <end position="138"/>
    </location>
</feature>
<keyword evidence="2" id="KW-1185">Reference proteome</keyword>
<reference evidence="3" key="1">
    <citation type="submission" date="2016-11" db="UniProtKB">
        <authorList>
            <consortium name="WormBaseParasite"/>
        </authorList>
    </citation>
    <scope>IDENTIFICATION</scope>
</reference>
<evidence type="ECO:0000256" key="1">
    <source>
        <dbReference type="SAM" id="MobiDB-lite"/>
    </source>
</evidence>
<protein>
    <submittedName>
        <fullName evidence="3">Uncharacterized protein</fullName>
    </submittedName>
</protein>
<dbReference type="WBParaSite" id="MhA1_Contig611.frz3.gene4">
    <property type="protein sequence ID" value="MhA1_Contig611.frz3.gene4"/>
    <property type="gene ID" value="MhA1_Contig611.frz3.gene4"/>
</dbReference>
<dbReference type="Proteomes" id="UP000095281">
    <property type="component" value="Unplaced"/>
</dbReference>
<evidence type="ECO:0000313" key="2">
    <source>
        <dbReference type="Proteomes" id="UP000095281"/>
    </source>
</evidence>
<proteinExistence type="predicted"/>
<name>A0A1I8BUI3_MELHA</name>
<evidence type="ECO:0000313" key="3">
    <source>
        <dbReference type="WBParaSite" id="MhA1_Contig611.frz3.gene4"/>
    </source>
</evidence>